<dbReference type="AlphaFoldDB" id="A0AAQ3JR30"/>
<keyword evidence="1" id="KW-0812">Transmembrane</keyword>
<evidence type="ECO:0000256" key="1">
    <source>
        <dbReference type="SAM" id="Phobius"/>
    </source>
</evidence>
<proteinExistence type="predicted"/>
<dbReference type="Proteomes" id="UP001327560">
    <property type="component" value="Chromosome 1"/>
</dbReference>
<keyword evidence="3" id="KW-1185">Reference proteome</keyword>
<name>A0AAQ3JR30_9LILI</name>
<keyword evidence="1" id="KW-0472">Membrane</keyword>
<sequence>MVFSTEGEIPYREGRSIGVILDGTDKNGKPHKSDLHGCYFLLDVEISWNAKGLLSVTPLCIVRFGMVIAKYEREEIDVSYDVGDGTAVSESSKITWTAVVAFAIVLILTVLFFMRLLERLDRSGLSRRLAPKSLE</sequence>
<reference evidence="2 3" key="1">
    <citation type="submission" date="2023-10" db="EMBL/GenBank/DDBJ databases">
        <title>Chromosome-scale genome assembly provides insights into flower coloration mechanisms of Canna indica.</title>
        <authorList>
            <person name="Li C."/>
        </authorList>
    </citation>
    <scope>NUCLEOTIDE SEQUENCE [LARGE SCALE GENOMIC DNA]</scope>
    <source>
        <tissue evidence="2">Flower</tissue>
    </source>
</reference>
<evidence type="ECO:0000313" key="2">
    <source>
        <dbReference type="EMBL" id="WOK93692.1"/>
    </source>
</evidence>
<dbReference type="EMBL" id="CP136890">
    <property type="protein sequence ID" value="WOK93692.1"/>
    <property type="molecule type" value="Genomic_DNA"/>
</dbReference>
<organism evidence="2 3">
    <name type="scientific">Canna indica</name>
    <name type="common">Indian-shot</name>
    <dbReference type="NCBI Taxonomy" id="4628"/>
    <lineage>
        <taxon>Eukaryota</taxon>
        <taxon>Viridiplantae</taxon>
        <taxon>Streptophyta</taxon>
        <taxon>Embryophyta</taxon>
        <taxon>Tracheophyta</taxon>
        <taxon>Spermatophyta</taxon>
        <taxon>Magnoliopsida</taxon>
        <taxon>Liliopsida</taxon>
        <taxon>Zingiberales</taxon>
        <taxon>Cannaceae</taxon>
        <taxon>Canna</taxon>
    </lineage>
</organism>
<evidence type="ECO:0000313" key="3">
    <source>
        <dbReference type="Proteomes" id="UP001327560"/>
    </source>
</evidence>
<feature type="transmembrane region" description="Helical" evidence="1">
    <location>
        <begin position="94"/>
        <end position="117"/>
    </location>
</feature>
<keyword evidence="1" id="KW-1133">Transmembrane helix</keyword>
<gene>
    <name evidence="2" type="ORF">Cni_G02392</name>
</gene>
<protein>
    <submittedName>
        <fullName evidence="2">Nuclear pore complex protein</fullName>
    </submittedName>
</protein>
<accession>A0AAQ3JR30</accession>
<dbReference type="Gene3D" id="2.40.30.10">
    <property type="entry name" value="Translation factors"/>
    <property type="match status" value="1"/>
</dbReference>